<feature type="region of interest" description="Disordered" evidence="2">
    <location>
        <begin position="578"/>
        <end position="614"/>
    </location>
</feature>
<dbReference type="Pfam" id="PF00078">
    <property type="entry name" value="RVT_1"/>
    <property type="match status" value="1"/>
</dbReference>
<dbReference type="Pfam" id="PF14529">
    <property type="entry name" value="Exo_endo_phos_2"/>
    <property type="match status" value="1"/>
</dbReference>
<evidence type="ECO:0000256" key="2">
    <source>
        <dbReference type="SAM" id="MobiDB-lite"/>
    </source>
</evidence>
<dbReference type="SUPFAM" id="SSF56672">
    <property type="entry name" value="DNA/RNA polymerases"/>
    <property type="match status" value="1"/>
</dbReference>
<dbReference type="InterPro" id="IPR000477">
    <property type="entry name" value="RT_dom"/>
</dbReference>
<feature type="compositionally biased region" description="Polar residues" evidence="2">
    <location>
        <begin position="578"/>
        <end position="590"/>
    </location>
</feature>
<dbReference type="EMBL" id="DF849182">
    <property type="protein sequence ID" value="GAT55942.1"/>
    <property type="molecule type" value="Genomic_DNA"/>
</dbReference>
<feature type="domain" description="Reverse transcriptase" evidence="3">
    <location>
        <begin position="1102"/>
        <end position="1388"/>
    </location>
</feature>
<evidence type="ECO:0000313" key="5">
    <source>
        <dbReference type="Proteomes" id="UP000815677"/>
    </source>
</evidence>
<dbReference type="PANTHER" id="PTHR33481">
    <property type="entry name" value="REVERSE TRANSCRIPTASE"/>
    <property type="match status" value="1"/>
</dbReference>
<feature type="non-terminal residue" evidence="4">
    <location>
        <position position="1536"/>
    </location>
</feature>
<dbReference type="Gene3D" id="3.60.10.10">
    <property type="entry name" value="Endonuclease/exonuclease/phosphatase"/>
    <property type="match status" value="1"/>
</dbReference>
<keyword evidence="5" id="KW-1185">Reference proteome</keyword>
<name>A0ABQ0LZF2_MYCCL</name>
<keyword evidence="4" id="KW-0695">RNA-directed DNA polymerase</keyword>
<feature type="region of interest" description="Disordered" evidence="2">
    <location>
        <begin position="200"/>
        <end position="231"/>
    </location>
</feature>
<dbReference type="GO" id="GO:0003964">
    <property type="term" value="F:RNA-directed DNA polymerase activity"/>
    <property type="evidence" value="ECO:0007669"/>
    <property type="project" value="UniProtKB-KW"/>
</dbReference>
<dbReference type="PROSITE" id="PS50878">
    <property type="entry name" value="RT_POL"/>
    <property type="match status" value="1"/>
</dbReference>
<evidence type="ECO:0000259" key="3">
    <source>
        <dbReference type="PROSITE" id="PS50878"/>
    </source>
</evidence>
<dbReference type="InterPro" id="IPR005135">
    <property type="entry name" value="Endo/exonuclease/phosphatase"/>
</dbReference>
<keyword evidence="4" id="KW-0808">Transferase</keyword>
<organism evidence="4 5">
    <name type="scientific">Mycena chlorophos</name>
    <name type="common">Agaric fungus</name>
    <name type="synonym">Agaricus chlorophos</name>
    <dbReference type="NCBI Taxonomy" id="658473"/>
    <lineage>
        <taxon>Eukaryota</taxon>
        <taxon>Fungi</taxon>
        <taxon>Dikarya</taxon>
        <taxon>Basidiomycota</taxon>
        <taxon>Agaricomycotina</taxon>
        <taxon>Agaricomycetes</taxon>
        <taxon>Agaricomycetidae</taxon>
        <taxon>Agaricales</taxon>
        <taxon>Marasmiineae</taxon>
        <taxon>Mycenaceae</taxon>
        <taxon>Mycena</taxon>
    </lineage>
</organism>
<feature type="coiled-coil region" evidence="1">
    <location>
        <begin position="160"/>
        <end position="194"/>
    </location>
</feature>
<dbReference type="PANTHER" id="PTHR33481:SF1">
    <property type="entry name" value="ENDONUCLEASE_EXONUCLEASE_PHOSPHATASE DOMAIN-CONTAINING PROTEIN-RELATED"/>
    <property type="match status" value="1"/>
</dbReference>
<proteinExistence type="predicted"/>
<dbReference type="InterPro" id="IPR036691">
    <property type="entry name" value="Endo/exonu/phosph_ase_sf"/>
</dbReference>
<dbReference type="InterPro" id="IPR043502">
    <property type="entry name" value="DNA/RNA_pol_sf"/>
</dbReference>
<reference evidence="4" key="1">
    <citation type="submission" date="2014-09" db="EMBL/GenBank/DDBJ databases">
        <title>Genome sequence of the luminous mushroom Mycena chlorophos for searching fungal bioluminescence genes.</title>
        <authorList>
            <person name="Tanaka Y."/>
            <person name="Kasuga D."/>
            <person name="Oba Y."/>
            <person name="Hase S."/>
            <person name="Sato K."/>
            <person name="Oba Y."/>
            <person name="Sakakibara Y."/>
        </authorList>
    </citation>
    <scope>NUCLEOTIDE SEQUENCE</scope>
</reference>
<gene>
    <name evidence="4" type="ORF">MCHLO_12656</name>
</gene>
<feature type="region of interest" description="Disordered" evidence="2">
    <location>
        <begin position="1351"/>
        <end position="1372"/>
    </location>
</feature>
<accession>A0ABQ0LZF2</accession>
<dbReference type="Proteomes" id="UP000815677">
    <property type="component" value="Unassembled WGS sequence"/>
</dbReference>
<feature type="region of interest" description="Disordered" evidence="2">
    <location>
        <begin position="1"/>
        <end position="57"/>
    </location>
</feature>
<feature type="compositionally biased region" description="Basic and acidic residues" evidence="2">
    <location>
        <begin position="44"/>
        <end position="57"/>
    </location>
</feature>
<feature type="compositionally biased region" description="Polar residues" evidence="2">
    <location>
        <begin position="23"/>
        <end position="40"/>
    </location>
</feature>
<evidence type="ECO:0000313" key="4">
    <source>
        <dbReference type="EMBL" id="GAT55942.1"/>
    </source>
</evidence>
<keyword evidence="4" id="KW-0548">Nucleotidyltransferase</keyword>
<protein>
    <submittedName>
        <fullName evidence="4">RNA-directed DNA polymerase from transposon X-element</fullName>
    </submittedName>
</protein>
<sequence length="1536" mass="172529">MDARGTLGQKTNTGTSPKGGPSRPTTRQSGSTYDGLNRQQLYKKPAERPAVEGGRRTAAEPEYDWINASVEELCGGLHQTGAFLTDYIDGQLPGLAQLSMALLRIAAALEGKGAQYIWALKAVARMLEMTERDDTALNTRKILALLQSQVDEEAEGDTAASRLRTAAEVLTRTVDEQREELGRMVERVQETMAEALTAANDQPTQPPADAAPTYANALRGTPTRTTRPKTRNQLEMLGRAREQQTRIRIENAPTTGLSDKEILEKVRLAAEFAADGGRVPEEVRFVGVQQVEANTLIFHMASPEGAEWIKARSAEFVAGLGGNAHYKPQLYLAIAEFVPKTFNPDDDQHLRTYERDNNLPNGALASARFLKPVQRHSPTQKVAHVVLGFHQRGPANTFLRDGAFIEGKRVRGRKLLADPRRCLKCQRIACGHVAANCPNEHDICARCRGHHRTANCTANDEEVACINCEKEFGERDCRGHGAADRHCPAFQNKLKASLERNPEAKYTYFPDPDDATTWLEAGKEAVDYDEEPEWQTVMRSHARRPGPPADVATGLRLAMSGPANGKRLRQQSLRDMMTKQTAPPNGSQGSDMILETPPRSSQRGASLHPDHNVNKSLDSQLDLINQLDPSRYDLALIQEPHFDHIGNSRSGPHWYAVYPEDRATRARALLLVNKRIPTATWSRLRIPSPDIAAIQLTGTFGTLRVVNVYNDCEHNRTIKALLEYVSNPQNRNPPRQPLRYIWGGDWNRHHPDWEDVDRNSHLLTQTAIDFAEPLRTLLSMYSIRMVLPRDLPTLRSFATGNLTRVDNVFFSAPLVPHLIRCDTNPPQQPIKTDHFPIQVTLDLETPTVPHEPRPRYRQANWGEYRAVLAEKLRPIPRPNHYGSTQALDEAILWIETAIAEATAEKVEMSKPSRYQRAWYSSELKRERQELDRLGRLAQRWSDVQEHPAHQEVKNARKAYADKVAQAKQAKWDDFLGSTETLRNDAWNVARFVKADRGDGGAARIPVLVKGGPRTQRAETEEGKLRLFKREFYPEPMLASSVPPNPVYPEPAFRHKNVSDEILREAIANMAPWKATYPGTPANCVFRECTNILVPFLGPIFRGLDELEHYPQGWAETITLVLRKPGKPDYTDPAAYRPIVLSHGLARLYHACKTRQFVREAELTGIMPKNQFGARPGRSTTDALHTAVKIIKDAWARDEVASMLCMDVKGAFPSVDLTRLRHDMRMRGIPGEYVEFVERRYAGRRSQMSFGDFKSEPYEIDGGLDQGDPFSGALYLIYNAELAEIARGPRENGVVFVDDDTLITTGKRLQRTHNRIHDMTYRHDGTEQWADTHNGSFGPAKYQLVDITRARQKTPGRRTKTAPIPRPDLQLGPHTIQSKPAAKLLGLHIDRELRWKEQETAMIGKGHAWLARFARLAKAKGGLSAKSMRQLYLGICVPQMLYAADVFLTPNEPSKKGKRERRAFKQLRTIQRKAALAITGAVSSTPTEVLDVYANLLPVEELVAKTRETAALRLATLPPNHPLYDEVNSNRDTTRKR</sequence>
<keyword evidence="1" id="KW-0175">Coiled coil</keyword>
<evidence type="ECO:0000256" key="1">
    <source>
        <dbReference type="SAM" id="Coils"/>
    </source>
</evidence>
<dbReference type="SUPFAM" id="SSF56219">
    <property type="entry name" value="DNase I-like"/>
    <property type="match status" value="1"/>
</dbReference>
<feature type="compositionally biased region" description="Low complexity" evidence="2">
    <location>
        <begin position="200"/>
        <end position="225"/>
    </location>
</feature>